<dbReference type="InterPro" id="IPR005149">
    <property type="entry name" value="Tscrpt_reg_PadR_N"/>
</dbReference>
<protein>
    <submittedName>
        <fullName evidence="2">Transcriptional regulator, PadR family</fullName>
    </submittedName>
</protein>
<name>A0A1T4Y4D5_9MICO</name>
<dbReference type="PANTHER" id="PTHR43252:SF6">
    <property type="entry name" value="NEGATIVE TRANSCRIPTION REGULATOR PADR"/>
    <property type="match status" value="1"/>
</dbReference>
<dbReference type="EMBL" id="FUYG01000005">
    <property type="protein sequence ID" value="SKA96378.1"/>
    <property type="molecule type" value="Genomic_DNA"/>
</dbReference>
<organism evidence="2 3">
    <name type="scientific">Agreia bicolorata</name>
    <dbReference type="NCBI Taxonomy" id="110935"/>
    <lineage>
        <taxon>Bacteria</taxon>
        <taxon>Bacillati</taxon>
        <taxon>Actinomycetota</taxon>
        <taxon>Actinomycetes</taxon>
        <taxon>Micrococcales</taxon>
        <taxon>Microbacteriaceae</taxon>
        <taxon>Agreia</taxon>
    </lineage>
</organism>
<dbReference type="PANTHER" id="PTHR43252">
    <property type="entry name" value="TRANSCRIPTIONAL REGULATOR YQJI"/>
    <property type="match status" value="1"/>
</dbReference>
<sequence length="201" mass="23198">MSLRFALLAVLTAQPMTGYDLAQAFRSSVGHVWHAPNSQIYPELRRMEQEGLIRGESVAWGSRGTKTRYEVVDEGIAALRAWLAAPMSYSRERDPAHLRAAYFEWADAESARRNLREHRRHFEELLGQWQEQLNLIRSREHPIVKQRLAIYPESDWPRITAYKEFAYEGLVAQAEQEIAWATRGLALVDRLERQPSHAADS</sequence>
<dbReference type="InterPro" id="IPR036390">
    <property type="entry name" value="WH_DNA-bd_sf"/>
</dbReference>
<dbReference type="Gene3D" id="1.10.10.10">
    <property type="entry name" value="Winged helix-like DNA-binding domain superfamily/Winged helix DNA-binding domain"/>
    <property type="match status" value="1"/>
</dbReference>
<gene>
    <name evidence="2" type="ORF">SAMN06295879_2223</name>
</gene>
<accession>A0A1T4Y4D5</accession>
<dbReference type="Proteomes" id="UP000189735">
    <property type="component" value="Unassembled WGS sequence"/>
</dbReference>
<feature type="domain" description="Transcription regulator PadR N-terminal" evidence="1">
    <location>
        <begin position="7"/>
        <end position="80"/>
    </location>
</feature>
<evidence type="ECO:0000313" key="3">
    <source>
        <dbReference type="Proteomes" id="UP000189735"/>
    </source>
</evidence>
<evidence type="ECO:0000313" key="2">
    <source>
        <dbReference type="EMBL" id="SKA96378.1"/>
    </source>
</evidence>
<dbReference type="InterPro" id="IPR036388">
    <property type="entry name" value="WH-like_DNA-bd_sf"/>
</dbReference>
<dbReference type="RefSeq" id="WP_078714446.1">
    <property type="nucleotide sequence ID" value="NZ_FUYG01000005.1"/>
</dbReference>
<dbReference type="SUPFAM" id="SSF46785">
    <property type="entry name" value="Winged helix' DNA-binding domain"/>
    <property type="match status" value="1"/>
</dbReference>
<evidence type="ECO:0000259" key="1">
    <source>
        <dbReference type="Pfam" id="PF03551"/>
    </source>
</evidence>
<dbReference type="AlphaFoldDB" id="A0A1T4Y4D5"/>
<proteinExistence type="predicted"/>
<reference evidence="3" key="1">
    <citation type="submission" date="2017-02" db="EMBL/GenBank/DDBJ databases">
        <authorList>
            <person name="Varghese N."/>
            <person name="Submissions S."/>
        </authorList>
    </citation>
    <scope>NUCLEOTIDE SEQUENCE [LARGE SCALE GENOMIC DNA]</scope>
    <source>
        <strain evidence="3">VKM Ac-2052</strain>
    </source>
</reference>
<dbReference type="Pfam" id="PF03551">
    <property type="entry name" value="PadR"/>
    <property type="match status" value="1"/>
</dbReference>